<feature type="domain" description="CusB-like three alpha-helical bundle" evidence="5">
    <location>
        <begin position="153"/>
        <end position="200"/>
    </location>
</feature>
<evidence type="ECO:0000259" key="4">
    <source>
        <dbReference type="Pfam" id="PF19335"/>
    </source>
</evidence>
<feature type="chain" id="PRO_5015492711" evidence="3">
    <location>
        <begin position="23"/>
        <end position="448"/>
    </location>
</feature>
<feature type="signal peptide" evidence="3">
    <location>
        <begin position="1"/>
        <end position="22"/>
    </location>
</feature>
<evidence type="ECO:0000256" key="2">
    <source>
        <dbReference type="SAM" id="MobiDB-lite"/>
    </source>
</evidence>
<dbReference type="Gene3D" id="2.40.420.20">
    <property type="match status" value="1"/>
</dbReference>
<dbReference type="Pfam" id="PF25975">
    <property type="entry name" value="CzcB_C"/>
    <property type="match status" value="1"/>
</dbReference>
<feature type="region of interest" description="Disordered" evidence="2">
    <location>
        <begin position="216"/>
        <end position="264"/>
    </location>
</feature>
<feature type="compositionally biased region" description="Low complexity" evidence="2">
    <location>
        <begin position="219"/>
        <end position="233"/>
    </location>
</feature>
<feature type="domain" description="CzcB-like C-terminal circularly permuted SH3-like" evidence="8">
    <location>
        <begin position="372"/>
        <end position="428"/>
    </location>
</feature>
<dbReference type="Proteomes" id="UP000236893">
    <property type="component" value="Unassembled WGS sequence"/>
</dbReference>
<accession>A0A2S5A1K4</accession>
<dbReference type="InterPro" id="IPR051909">
    <property type="entry name" value="MFP_Cation_Efflux"/>
</dbReference>
<sequence length="448" mass="49478">MRNSLKNKLLLTLLALPLLLLSYCEKKTNKDEAEEYTCPMHPQIVQNKQGTCPICGMDLVKKMAGGEALDSTLNLNALVKPTNEIIVSNIKTIYPEKGSKKIKLTLNGSLTYDTRNWKVLASRIPGRIERLYVRYNYQPVKKGQRVMDIYSPDLVNAQRELIYLIKTNDQDLIRRAKDKLLLLGATNQQVNQIAGTGKMQHAFPIYSPYSGYITENNLSSSSPTPTTSSSESSSGGGMSNMGGATGAASATTASTSQTPTSAGQTLTIREGQYVGAGETVFKIFNPTKLWVEFYVPSSQTQTLKKGQQVNLINADDSTETISATLSLVQPFYKEGQNFLLVRSYLTNNIKNWRVGQLIRGNITSESKEGMWLPKQAVLQLGNQRVVFVKHSGAFEPRLVTSGINTNGSIEILSGLDVNDKIAENAWFLVDSESLVKFKEKLNNQKSTQ</sequence>
<feature type="domain" description="Heavy metal binding" evidence="4">
    <location>
        <begin position="36"/>
        <end position="62"/>
    </location>
</feature>
<dbReference type="PANTHER" id="PTHR30097:SF15">
    <property type="entry name" value="CATION EFFLUX SYSTEM PROTEIN CUSB"/>
    <property type="match status" value="1"/>
</dbReference>
<proteinExistence type="predicted"/>
<dbReference type="Pfam" id="PF19335">
    <property type="entry name" value="HMBD"/>
    <property type="match status" value="1"/>
</dbReference>
<evidence type="ECO:0000259" key="6">
    <source>
        <dbReference type="Pfam" id="PF25919"/>
    </source>
</evidence>
<keyword evidence="3" id="KW-0732">Signal</keyword>
<protein>
    <submittedName>
        <fullName evidence="9">Uncharacterized protein</fullName>
    </submittedName>
</protein>
<dbReference type="Gene3D" id="2.40.30.170">
    <property type="match status" value="1"/>
</dbReference>
<comment type="caution">
    <text evidence="9">The sequence shown here is derived from an EMBL/GenBank/DDBJ whole genome shotgun (WGS) entry which is preliminary data.</text>
</comment>
<organism evidence="9 10">
    <name type="scientific">Solitalea longa</name>
    <dbReference type="NCBI Taxonomy" id="2079460"/>
    <lineage>
        <taxon>Bacteria</taxon>
        <taxon>Pseudomonadati</taxon>
        <taxon>Bacteroidota</taxon>
        <taxon>Sphingobacteriia</taxon>
        <taxon>Sphingobacteriales</taxon>
        <taxon>Sphingobacteriaceae</taxon>
        <taxon>Solitalea</taxon>
    </lineage>
</organism>
<evidence type="ECO:0000259" key="8">
    <source>
        <dbReference type="Pfam" id="PF25975"/>
    </source>
</evidence>
<dbReference type="InterPro" id="IPR058792">
    <property type="entry name" value="Beta-barrel_RND_2"/>
</dbReference>
<feature type="compositionally biased region" description="Gly residues" evidence="2">
    <location>
        <begin position="234"/>
        <end position="245"/>
    </location>
</feature>
<dbReference type="AlphaFoldDB" id="A0A2S5A1K4"/>
<dbReference type="Pfam" id="PF25954">
    <property type="entry name" value="Beta-barrel_RND_2"/>
    <property type="match status" value="1"/>
</dbReference>
<feature type="compositionally biased region" description="Low complexity" evidence="2">
    <location>
        <begin position="246"/>
        <end position="264"/>
    </location>
</feature>
<dbReference type="InterPro" id="IPR045800">
    <property type="entry name" value="HMBD"/>
</dbReference>
<name>A0A2S5A1K4_9SPHI</name>
<dbReference type="EMBL" id="PQVF01000007">
    <property type="protein sequence ID" value="POY36435.1"/>
    <property type="molecule type" value="Genomic_DNA"/>
</dbReference>
<dbReference type="InterPro" id="IPR058649">
    <property type="entry name" value="CzcB_C"/>
</dbReference>
<evidence type="ECO:0000313" key="9">
    <source>
        <dbReference type="EMBL" id="POY36435.1"/>
    </source>
</evidence>
<dbReference type="GO" id="GO:0060003">
    <property type="term" value="P:copper ion export"/>
    <property type="evidence" value="ECO:0007669"/>
    <property type="project" value="TreeGrafter"/>
</dbReference>
<evidence type="ECO:0000256" key="3">
    <source>
        <dbReference type="SAM" id="SignalP"/>
    </source>
</evidence>
<dbReference type="PANTHER" id="PTHR30097">
    <property type="entry name" value="CATION EFFLUX SYSTEM PROTEIN CUSB"/>
    <property type="match status" value="1"/>
</dbReference>
<keyword evidence="1" id="KW-0813">Transport</keyword>
<dbReference type="Gene3D" id="6.10.140.730">
    <property type="match status" value="1"/>
</dbReference>
<gene>
    <name evidence="9" type="ORF">C3K47_11875</name>
</gene>
<dbReference type="GO" id="GO:0015679">
    <property type="term" value="P:plasma membrane copper ion transport"/>
    <property type="evidence" value="ECO:0007669"/>
    <property type="project" value="TreeGrafter"/>
</dbReference>
<dbReference type="InterPro" id="IPR058790">
    <property type="entry name" value="BSH_CusB"/>
</dbReference>
<dbReference type="OrthoDB" id="9806939at2"/>
<dbReference type="RefSeq" id="WP_103789352.1">
    <property type="nucleotide sequence ID" value="NZ_PQVF01000007.1"/>
</dbReference>
<feature type="domain" description="CusB-like barrel-sandwich hybrid" evidence="6">
    <location>
        <begin position="118"/>
        <end position="217"/>
    </location>
</feature>
<dbReference type="GO" id="GO:0046914">
    <property type="term" value="F:transition metal ion binding"/>
    <property type="evidence" value="ECO:0007669"/>
    <property type="project" value="TreeGrafter"/>
</dbReference>
<keyword evidence="10" id="KW-1185">Reference proteome</keyword>
<evidence type="ECO:0000256" key="1">
    <source>
        <dbReference type="ARBA" id="ARBA00022448"/>
    </source>
</evidence>
<dbReference type="Pfam" id="PF25869">
    <property type="entry name" value="3HB_CusB"/>
    <property type="match status" value="1"/>
</dbReference>
<dbReference type="GO" id="GO:0030288">
    <property type="term" value="C:outer membrane-bounded periplasmic space"/>
    <property type="evidence" value="ECO:0007669"/>
    <property type="project" value="TreeGrafter"/>
</dbReference>
<feature type="domain" description="CusB-like beta-barrel" evidence="7">
    <location>
        <begin position="288"/>
        <end position="365"/>
    </location>
</feature>
<dbReference type="InterPro" id="IPR058791">
    <property type="entry name" value="3HB_CusB"/>
</dbReference>
<evidence type="ECO:0000313" key="10">
    <source>
        <dbReference type="Proteomes" id="UP000236893"/>
    </source>
</evidence>
<reference evidence="9 10" key="1">
    <citation type="submission" date="2018-01" db="EMBL/GenBank/DDBJ databases">
        <authorList>
            <person name="Gaut B.S."/>
            <person name="Morton B.R."/>
            <person name="Clegg M.T."/>
            <person name="Duvall M.R."/>
        </authorList>
    </citation>
    <scope>NUCLEOTIDE SEQUENCE [LARGE SCALE GENOMIC DNA]</scope>
    <source>
        <strain evidence="9 10">HR-AV</strain>
    </source>
</reference>
<dbReference type="Pfam" id="PF25919">
    <property type="entry name" value="BSH_CusB"/>
    <property type="match status" value="1"/>
</dbReference>
<evidence type="ECO:0000259" key="7">
    <source>
        <dbReference type="Pfam" id="PF25954"/>
    </source>
</evidence>
<evidence type="ECO:0000259" key="5">
    <source>
        <dbReference type="Pfam" id="PF25869"/>
    </source>
</evidence>